<evidence type="ECO:0000313" key="2">
    <source>
        <dbReference type="WBParaSite" id="TREG1_59100.1"/>
    </source>
</evidence>
<proteinExistence type="predicted"/>
<evidence type="ECO:0000313" key="3">
    <source>
        <dbReference type="WBParaSite" id="TREG1_59100.2"/>
    </source>
</evidence>
<accession>A0AA85JUY6</accession>
<dbReference type="WBParaSite" id="TREG1_59100.1">
    <property type="protein sequence ID" value="TREG1_59100.1"/>
    <property type="gene ID" value="TREG1_59100"/>
</dbReference>
<dbReference type="Proteomes" id="UP000050795">
    <property type="component" value="Unassembled WGS sequence"/>
</dbReference>
<name>A0AA85JUY6_TRIRE</name>
<evidence type="ECO:0000313" key="1">
    <source>
        <dbReference type="Proteomes" id="UP000050795"/>
    </source>
</evidence>
<sequence>MMTIGKYWSDHIEPTLTLFFPLLHGSPTVTKDKKSEIVKKEAKMVIDGLWFCDSARTVQAFLDFSGDGLKSELDEKAKKGFYASVDSLGGYQAGKMSMICGEEFIKTLGTMQPIRCIKNAIVTRRQMLAY</sequence>
<organism evidence="1 3">
    <name type="scientific">Trichobilharzia regenti</name>
    <name type="common">Nasal bird schistosome</name>
    <dbReference type="NCBI Taxonomy" id="157069"/>
    <lineage>
        <taxon>Eukaryota</taxon>
        <taxon>Metazoa</taxon>
        <taxon>Spiralia</taxon>
        <taxon>Lophotrochozoa</taxon>
        <taxon>Platyhelminthes</taxon>
        <taxon>Trematoda</taxon>
        <taxon>Digenea</taxon>
        <taxon>Strigeidida</taxon>
        <taxon>Schistosomatoidea</taxon>
        <taxon>Schistosomatidae</taxon>
        <taxon>Trichobilharzia</taxon>
    </lineage>
</organism>
<protein>
    <submittedName>
        <fullName evidence="2 3">Uncharacterized protein</fullName>
    </submittedName>
</protein>
<reference evidence="2 3" key="2">
    <citation type="submission" date="2023-11" db="UniProtKB">
        <authorList>
            <consortium name="WormBaseParasite"/>
        </authorList>
    </citation>
    <scope>IDENTIFICATION</scope>
</reference>
<dbReference type="WBParaSite" id="TREG1_59100.2">
    <property type="protein sequence ID" value="TREG1_59100.2"/>
    <property type="gene ID" value="TREG1_59100"/>
</dbReference>
<keyword evidence="1" id="KW-1185">Reference proteome</keyword>
<dbReference type="AlphaFoldDB" id="A0AA85JUY6"/>
<reference evidence="1" key="1">
    <citation type="submission" date="2022-06" db="EMBL/GenBank/DDBJ databases">
        <authorList>
            <person name="Berger JAMES D."/>
            <person name="Berger JAMES D."/>
        </authorList>
    </citation>
    <scope>NUCLEOTIDE SEQUENCE [LARGE SCALE GENOMIC DNA]</scope>
</reference>